<evidence type="ECO:0000256" key="1">
    <source>
        <dbReference type="ARBA" id="ARBA00022723"/>
    </source>
</evidence>
<feature type="region of interest" description="Disordered" evidence="5">
    <location>
        <begin position="1"/>
        <end position="141"/>
    </location>
</feature>
<evidence type="ECO:0000256" key="3">
    <source>
        <dbReference type="ARBA" id="ARBA00022833"/>
    </source>
</evidence>
<keyword evidence="3" id="KW-0862">Zinc</keyword>
<dbReference type="PANTHER" id="PTHR45969">
    <property type="entry name" value="RING ZINC FINGER PROTEIN-RELATED"/>
    <property type="match status" value="1"/>
</dbReference>
<evidence type="ECO:0000313" key="8">
    <source>
        <dbReference type="Proteomes" id="UP000701801"/>
    </source>
</evidence>
<feature type="domain" description="RING-type" evidence="6">
    <location>
        <begin position="266"/>
        <end position="312"/>
    </location>
</feature>
<dbReference type="SMART" id="SM00744">
    <property type="entry name" value="RINGv"/>
    <property type="match status" value="1"/>
</dbReference>
<evidence type="ECO:0000259" key="6">
    <source>
        <dbReference type="PROSITE" id="PS50089"/>
    </source>
</evidence>
<accession>A0A9N9LYZ8</accession>
<protein>
    <recommendedName>
        <fullName evidence="6">RING-type domain-containing protein</fullName>
    </recommendedName>
</protein>
<feature type="compositionally biased region" description="Low complexity" evidence="5">
    <location>
        <begin position="226"/>
        <end position="243"/>
    </location>
</feature>
<sequence length="373" mass="42385">MSGRARGPPSPRRPALQDGHHRASLGETADRVLARIENRRRDYEEARARRSAQSNNNITYSSSRDQSTRNSPRESRPLGSSRSDLFTPSRYSRSGRGSDPQIEARGSTIPRPRSSLPDRPRQPVRARNYSSGPDEDDLAELTDEEWRFIHDRVDEDNEDEAEIEDLDMQRALHRSHMETQSLGHGGLTSMESDNSFVDDGERIGYGSYTSYGSDYDPYSERSDGYTRNTRSSARARAPNRTSSIFTARPSNTGKRSAFPADGETDCPICIERLYPPGSDAVTITVPCEHAFHYECLRRWFVRDIQNKCPLCRGEVDQVRIDVDTITRPISVQHFLRRRRTGEDDEKGGQPEQRWSTRMSGRSGNSWWGSGSFF</sequence>
<dbReference type="GO" id="GO:0016567">
    <property type="term" value="P:protein ubiquitination"/>
    <property type="evidence" value="ECO:0007669"/>
    <property type="project" value="TreeGrafter"/>
</dbReference>
<feature type="compositionally biased region" description="Basic and acidic residues" evidence="5">
    <location>
        <begin position="28"/>
        <end position="48"/>
    </location>
</feature>
<keyword evidence="1" id="KW-0479">Metal-binding</keyword>
<feature type="region of interest" description="Disordered" evidence="5">
    <location>
        <begin position="336"/>
        <end position="373"/>
    </location>
</feature>
<dbReference type="Gene3D" id="3.30.40.10">
    <property type="entry name" value="Zinc/RING finger domain, C3HC4 (zinc finger)"/>
    <property type="match status" value="1"/>
</dbReference>
<feature type="compositionally biased region" description="Low complexity" evidence="5">
    <location>
        <begin position="359"/>
        <end position="373"/>
    </location>
</feature>
<feature type="compositionally biased region" description="Polar residues" evidence="5">
    <location>
        <begin position="244"/>
        <end position="254"/>
    </location>
</feature>
<proteinExistence type="predicted"/>
<evidence type="ECO:0000256" key="5">
    <source>
        <dbReference type="SAM" id="MobiDB-lite"/>
    </source>
</evidence>
<dbReference type="InterPro" id="IPR011016">
    <property type="entry name" value="Znf_RING-CH"/>
</dbReference>
<evidence type="ECO:0000313" key="7">
    <source>
        <dbReference type="EMBL" id="CAG8983633.1"/>
    </source>
</evidence>
<evidence type="ECO:0000256" key="2">
    <source>
        <dbReference type="ARBA" id="ARBA00022771"/>
    </source>
</evidence>
<dbReference type="EMBL" id="CAJVRM010000733">
    <property type="protein sequence ID" value="CAG8983633.1"/>
    <property type="molecule type" value="Genomic_DNA"/>
</dbReference>
<feature type="region of interest" description="Disordered" evidence="5">
    <location>
        <begin position="218"/>
        <end position="259"/>
    </location>
</feature>
<name>A0A9N9LYZ8_9HELO</name>
<dbReference type="InterPro" id="IPR047243">
    <property type="entry name" value="RING-H2_BRAP2"/>
</dbReference>
<dbReference type="PANTHER" id="PTHR45969:SF69">
    <property type="entry name" value="FINGER DOMAIN PROTEIN, PUTATIVE (AFU_ORTHOLOGUE AFUA_3G12190)-RELATED"/>
    <property type="match status" value="1"/>
</dbReference>
<dbReference type="SUPFAM" id="SSF57850">
    <property type="entry name" value="RING/U-box"/>
    <property type="match status" value="1"/>
</dbReference>
<comment type="caution">
    <text evidence="7">The sequence shown here is derived from an EMBL/GenBank/DDBJ whole genome shotgun (WGS) entry which is preliminary data.</text>
</comment>
<keyword evidence="8" id="KW-1185">Reference proteome</keyword>
<evidence type="ECO:0000256" key="4">
    <source>
        <dbReference type="PROSITE-ProRule" id="PRU00175"/>
    </source>
</evidence>
<gene>
    <name evidence="7" type="ORF">HYALB_00004064</name>
</gene>
<dbReference type="Pfam" id="PF13639">
    <property type="entry name" value="zf-RING_2"/>
    <property type="match status" value="1"/>
</dbReference>
<dbReference type="GO" id="GO:0008270">
    <property type="term" value="F:zinc ion binding"/>
    <property type="evidence" value="ECO:0007669"/>
    <property type="project" value="UniProtKB-KW"/>
</dbReference>
<dbReference type="InterPro" id="IPR001841">
    <property type="entry name" value="Znf_RING"/>
</dbReference>
<feature type="compositionally biased region" description="Polar residues" evidence="5">
    <location>
        <begin position="53"/>
        <end position="70"/>
    </location>
</feature>
<reference evidence="7" key="1">
    <citation type="submission" date="2021-07" db="EMBL/GenBank/DDBJ databases">
        <authorList>
            <person name="Durling M."/>
        </authorList>
    </citation>
    <scope>NUCLEOTIDE SEQUENCE</scope>
</reference>
<keyword evidence="2 4" id="KW-0863">Zinc-finger</keyword>
<dbReference type="AlphaFoldDB" id="A0A9N9LYZ8"/>
<dbReference type="PROSITE" id="PS50089">
    <property type="entry name" value="ZF_RING_2"/>
    <property type="match status" value="1"/>
</dbReference>
<dbReference type="OrthoDB" id="8062037at2759"/>
<dbReference type="Proteomes" id="UP000701801">
    <property type="component" value="Unassembled WGS sequence"/>
</dbReference>
<dbReference type="CDD" id="cd16457">
    <property type="entry name" value="RING-H2_BRAP2"/>
    <property type="match status" value="1"/>
</dbReference>
<dbReference type="GO" id="GO:0061630">
    <property type="term" value="F:ubiquitin protein ligase activity"/>
    <property type="evidence" value="ECO:0007669"/>
    <property type="project" value="TreeGrafter"/>
</dbReference>
<dbReference type="InterPro" id="IPR013083">
    <property type="entry name" value="Znf_RING/FYVE/PHD"/>
</dbReference>
<dbReference type="SMART" id="SM00184">
    <property type="entry name" value="RING"/>
    <property type="match status" value="1"/>
</dbReference>
<feature type="compositionally biased region" description="Polar residues" evidence="5">
    <location>
        <begin position="78"/>
        <end position="92"/>
    </location>
</feature>
<organism evidence="7 8">
    <name type="scientific">Hymenoscyphus albidus</name>
    <dbReference type="NCBI Taxonomy" id="595503"/>
    <lineage>
        <taxon>Eukaryota</taxon>
        <taxon>Fungi</taxon>
        <taxon>Dikarya</taxon>
        <taxon>Ascomycota</taxon>
        <taxon>Pezizomycotina</taxon>
        <taxon>Leotiomycetes</taxon>
        <taxon>Helotiales</taxon>
        <taxon>Helotiaceae</taxon>
        <taxon>Hymenoscyphus</taxon>
    </lineage>
</organism>